<comment type="similarity">
    <text evidence="2">Belongs to the sulfatase family.</text>
</comment>
<proteinExistence type="inferred from homology"/>
<dbReference type="AlphaFoldDB" id="A0A6C2UG08"/>
<keyword evidence="6" id="KW-0106">Calcium</keyword>
<dbReference type="Gene3D" id="3.40.720.10">
    <property type="entry name" value="Alkaline Phosphatase, subunit A"/>
    <property type="match status" value="1"/>
</dbReference>
<evidence type="ECO:0000256" key="2">
    <source>
        <dbReference type="ARBA" id="ARBA00008779"/>
    </source>
</evidence>
<accession>A0A6C2UG08</accession>
<gene>
    <name evidence="9" type="ORF">SCARR_00356</name>
</gene>
<evidence type="ECO:0000256" key="1">
    <source>
        <dbReference type="ARBA" id="ARBA00001913"/>
    </source>
</evidence>
<name>A0A6C2UG08_9BACT</name>
<dbReference type="InterPro" id="IPR024607">
    <property type="entry name" value="Sulfatase_CS"/>
</dbReference>
<keyword evidence="3" id="KW-0479">Metal-binding</keyword>
<dbReference type="GO" id="GO:0046872">
    <property type="term" value="F:metal ion binding"/>
    <property type="evidence" value="ECO:0007669"/>
    <property type="project" value="UniProtKB-KW"/>
</dbReference>
<keyword evidence="4 7" id="KW-0732">Signal</keyword>
<dbReference type="PANTHER" id="PTHR42693">
    <property type="entry name" value="ARYLSULFATASE FAMILY MEMBER"/>
    <property type="match status" value="1"/>
</dbReference>
<protein>
    <submittedName>
        <fullName evidence="9">Arylsulfatase</fullName>
    </submittedName>
</protein>
<dbReference type="InterPro" id="IPR050738">
    <property type="entry name" value="Sulfatase"/>
</dbReference>
<evidence type="ECO:0000256" key="7">
    <source>
        <dbReference type="SAM" id="SignalP"/>
    </source>
</evidence>
<dbReference type="CDD" id="cd16027">
    <property type="entry name" value="SGSH"/>
    <property type="match status" value="1"/>
</dbReference>
<comment type="cofactor">
    <cofactor evidence="1">
        <name>Ca(2+)</name>
        <dbReference type="ChEBI" id="CHEBI:29108"/>
    </cofactor>
</comment>
<dbReference type="Pfam" id="PF00884">
    <property type="entry name" value="Sulfatase"/>
    <property type="match status" value="1"/>
</dbReference>
<keyword evidence="5" id="KW-0378">Hydrolase</keyword>
<dbReference type="RefSeq" id="WP_136059805.1">
    <property type="nucleotide sequence ID" value="NZ_CAAHFH010000001.1"/>
</dbReference>
<evidence type="ECO:0000256" key="3">
    <source>
        <dbReference type="ARBA" id="ARBA00022723"/>
    </source>
</evidence>
<sequence>MMKVNLLIGCLLLAQLTGFAKETGKPNVLFFITDDESWIERSAYGWSNLPTPHFDRVARDGVLFMNAYASAPSCAPSRAAILTGRNFWELEQGAFIQAWLPKKFPVFPALLKQAGYHTGFTRKSWGPGMYPPEGHGPDVAGQVYDEALLESPPPGIDPNDYAENFERFLADRKPGQPFFFWAGVYEPHLPWGEGNHERLANEFGVPLENVPVPPIVEDSMRNRKRRGDFLYEICTADQQLGHMLDRLESLGELENTLVVVTSDNGSVIEDLEAAIPLDRGKTTPDDLGVHEPLAVMWPAGIKAGRKVTDFVRLADFAPTFLELAGVEVPDSMSARSLRNILTSEDSGRIEPERSFIITGVEWHGEFDPASKSARTICNDRYAYIVYYANVDESGNALSDENAVKPVIEKLFDMQADPWQMNNLIDDERYTEVKQRLFEQLQAEGMRTSDPRATGEMSIFRETRDFVQQRKRNGYK</sequence>
<keyword evidence="10" id="KW-1185">Reference proteome</keyword>
<dbReference type="GO" id="GO:0004065">
    <property type="term" value="F:arylsulfatase activity"/>
    <property type="evidence" value="ECO:0007669"/>
    <property type="project" value="TreeGrafter"/>
</dbReference>
<dbReference type="EMBL" id="CAAHFH010000001">
    <property type="protein sequence ID" value="VGO18304.1"/>
    <property type="molecule type" value="Genomic_DNA"/>
</dbReference>
<reference evidence="9 10" key="1">
    <citation type="submission" date="2019-04" db="EMBL/GenBank/DDBJ databases">
        <authorList>
            <person name="Van Vliet M D."/>
        </authorList>
    </citation>
    <scope>NUCLEOTIDE SEQUENCE [LARGE SCALE GENOMIC DNA]</scope>
    <source>
        <strain evidence="9 10">F21</strain>
    </source>
</reference>
<feature type="chain" id="PRO_5028993002" evidence="7">
    <location>
        <begin position="21"/>
        <end position="475"/>
    </location>
</feature>
<evidence type="ECO:0000256" key="4">
    <source>
        <dbReference type="ARBA" id="ARBA00022729"/>
    </source>
</evidence>
<dbReference type="InterPro" id="IPR000917">
    <property type="entry name" value="Sulfatase_N"/>
</dbReference>
<organism evidence="9 10">
    <name type="scientific">Pontiella sulfatireligans</name>
    <dbReference type="NCBI Taxonomy" id="2750658"/>
    <lineage>
        <taxon>Bacteria</taxon>
        <taxon>Pseudomonadati</taxon>
        <taxon>Kiritimatiellota</taxon>
        <taxon>Kiritimatiellia</taxon>
        <taxon>Kiritimatiellales</taxon>
        <taxon>Pontiellaceae</taxon>
        <taxon>Pontiella</taxon>
    </lineage>
</organism>
<feature type="signal peptide" evidence="7">
    <location>
        <begin position="1"/>
        <end position="20"/>
    </location>
</feature>
<evidence type="ECO:0000313" key="9">
    <source>
        <dbReference type="EMBL" id="VGO18304.1"/>
    </source>
</evidence>
<feature type="domain" description="Sulfatase N-terminal" evidence="8">
    <location>
        <begin position="26"/>
        <end position="326"/>
    </location>
</feature>
<dbReference type="SUPFAM" id="SSF53649">
    <property type="entry name" value="Alkaline phosphatase-like"/>
    <property type="match status" value="1"/>
</dbReference>
<evidence type="ECO:0000259" key="8">
    <source>
        <dbReference type="Pfam" id="PF00884"/>
    </source>
</evidence>
<dbReference type="Proteomes" id="UP000346198">
    <property type="component" value="Unassembled WGS sequence"/>
</dbReference>
<evidence type="ECO:0000256" key="5">
    <source>
        <dbReference type="ARBA" id="ARBA00022801"/>
    </source>
</evidence>
<dbReference type="PANTHER" id="PTHR42693:SF42">
    <property type="entry name" value="ARYLSULFATASE G"/>
    <property type="match status" value="1"/>
</dbReference>
<evidence type="ECO:0000256" key="6">
    <source>
        <dbReference type="ARBA" id="ARBA00022837"/>
    </source>
</evidence>
<evidence type="ECO:0000313" key="10">
    <source>
        <dbReference type="Proteomes" id="UP000346198"/>
    </source>
</evidence>
<dbReference type="InterPro" id="IPR017850">
    <property type="entry name" value="Alkaline_phosphatase_core_sf"/>
</dbReference>
<dbReference type="PROSITE" id="PS00523">
    <property type="entry name" value="SULFATASE_1"/>
    <property type="match status" value="1"/>
</dbReference>